<protein>
    <submittedName>
        <fullName evidence="2">DUF3825 domain-containing protein</fullName>
    </submittedName>
</protein>
<reference evidence="2 3" key="1">
    <citation type="journal article" date="2018" name="Nat. Biotechnol.">
        <title>A standardized bacterial taxonomy based on genome phylogeny substantially revises the tree of life.</title>
        <authorList>
            <person name="Parks D.H."/>
            <person name="Chuvochina M."/>
            <person name="Waite D.W."/>
            <person name="Rinke C."/>
            <person name="Skarshewski A."/>
            <person name="Chaumeil P.A."/>
            <person name="Hugenholtz P."/>
        </authorList>
    </citation>
    <scope>NUCLEOTIDE SEQUENCE [LARGE SCALE GENOMIC DNA]</scope>
    <source>
        <strain evidence="2">UBA8844</strain>
    </source>
</reference>
<proteinExistence type="predicted"/>
<comment type="caution">
    <text evidence="2">The sequence shown here is derived from an EMBL/GenBank/DDBJ whole genome shotgun (WGS) entry which is preliminary data.</text>
</comment>
<dbReference type="Proteomes" id="UP000264071">
    <property type="component" value="Unassembled WGS sequence"/>
</dbReference>
<dbReference type="EMBL" id="DPIY01000005">
    <property type="protein sequence ID" value="HCT56404.1"/>
    <property type="molecule type" value="Genomic_DNA"/>
</dbReference>
<feature type="region of interest" description="Disordered" evidence="1">
    <location>
        <begin position="261"/>
        <end position="280"/>
    </location>
</feature>
<feature type="compositionally biased region" description="Acidic residues" evidence="1">
    <location>
        <begin position="266"/>
        <end position="280"/>
    </location>
</feature>
<name>A0A3D4V6G9_9BACT</name>
<sequence length="280" mass="31410">MIEKDQLLAELGSSYTNKVVERFHRFAFISPKVLDQLAKDALSEHWGKDHYALTKYLAVNVPWSIEQGRFTQRGEQFYVTAGHLQTRYGTPLYLVFAPALTGSKSPWRVIAAGSQISAPELPESPDIPTPPSIQAGVEIVMSHDHILDENGERVSFLRQTPPVAQICAVSGAIQWSLNRGLQLAHWYFGKMNYMVPLYLQSRENITRAPDLIAPVQVSPSNLLVRTVLLPHMPYANSRVAVKRHDQLPPWMLEAWSSFSESASAEQIEEPGTDDDEYPAT</sequence>
<evidence type="ECO:0000313" key="2">
    <source>
        <dbReference type="EMBL" id="HCT56404.1"/>
    </source>
</evidence>
<accession>A0A3D4V6G9</accession>
<organism evidence="2 3">
    <name type="scientific">Gemmatimonas aurantiaca</name>
    <dbReference type="NCBI Taxonomy" id="173480"/>
    <lineage>
        <taxon>Bacteria</taxon>
        <taxon>Pseudomonadati</taxon>
        <taxon>Gemmatimonadota</taxon>
        <taxon>Gemmatimonadia</taxon>
        <taxon>Gemmatimonadales</taxon>
        <taxon>Gemmatimonadaceae</taxon>
        <taxon>Gemmatimonas</taxon>
    </lineage>
</organism>
<evidence type="ECO:0000313" key="3">
    <source>
        <dbReference type="Proteomes" id="UP000264071"/>
    </source>
</evidence>
<gene>
    <name evidence="2" type="ORF">DGD08_04235</name>
</gene>
<evidence type="ECO:0000256" key="1">
    <source>
        <dbReference type="SAM" id="MobiDB-lite"/>
    </source>
</evidence>
<dbReference type="AlphaFoldDB" id="A0A3D4V6G9"/>